<protein>
    <submittedName>
        <fullName evidence="2">Methyltransferase domain-containing protein</fullName>
    </submittedName>
</protein>
<evidence type="ECO:0000313" key="3">
    <source>
        <dbReference type="Proteomes" id="UP001056539"/>
    </source>
</evidence>
<dbReference type="KEGG" id="taqu:KDW03_03675"/>
<dbReference type="AlphaFoldDB" id="A0AAX3BEZ0"/>
<organism evidence="2 3">
    <name type="scientific">Thermospira aquatica</name>
    <dbReference type="NCBI Taxonomy" id="2828656"/>
    <lineage>
        <taxon>Bacteria</taxon>
        <taxon>Pseudomonadati</taxon>
        <taxon>Spirochaetota</taxon>
        <taxon>Spirochaetia</taxon>
        <taxon>Brevinematales</taxon>
        <taxon>Thermospiraceae</taxon>
        <taxon>Thermospira</taxon>
    </lineage>
</organism>
<dbReference type="Gene3D" id="3.40.50.150">
    <property type="entry name" value="Vaccinia Virus protein VP39"/>
    <property type="match status" value="1"/>
</dbReference>
<feature type="domain" description="Methyltransferase type 11" evidence="1">
    <location>
        <begin position="54"/>
        <end position="145"/>
    </location>
</feature>
<dbReference type="PANTHER" id="PTHR43591">
    <property type="entry name" value="METHYLTRANSFERASE"/>
    <property type="match status" value="1"/>
</dbReference>
<evidence type="ECO:0000313" key="2">
    <source>
        <dbReference type="EMBL" id="URA10912.1"/>
    </source>
</evidence>
<dbReference type="InterPro" id="IPR013216">
    <property type="entry name" value="Methyltransf_11"/>
</dbReference>
<dbReference type="GO" id="GO:0032259">
    <property type="term" value="P:methylation"/>
    <property type="evidence" value="ECO:0007669"/>
    <property type="project" value="UniProtKB-KW"/>
</dbReference>
<dbReference type="RefSeq" id="WP_271436044.1">
    <property type="nucleotide sequence ID" value="NZ_CP073355.1"/>
</dbReference>
<dbReference type="Proteomes" id="UP001056539">
    <property type="component" value="Chromosome"/>
</dbReference>
<proteinExistence type="predicted"/>
<dbReference type="SUPFAM" id="SSF53335">
    <property type="entry name" value="S-adenosyl-L-methionine-dependent methyltransferases"/>
    <property type="match status" value="1"/>
</dbReference>
<reference evidence="2" key="2">
    <citation type="submission" date="2022-06" db="EMBL/GenBank/DDBJ databases">
        <title>Thermospira aquatica gen. nov., sp. nov.</title>
        <authorList>
            <person name="Ben Ali Gam Z."/>
            <person name="Labat M."/>
        </authorList>
    </citation>
    <scope>NUCLEOTIDE SEQUENCE</scope>
    <source>
        <strain evidence="2">F1F22</strain>
    </source>
</reference>
<dbReference type="InterPro" id="IPR029063">
    <property type="entry name" value="SAM-dependent_MTases_sf"/>
</dbReference>
<keyword evidence="2" id="KW-0489">Methyltransferase</keyword>
<dbReference type="CDD" id="cd02440">
    <property type="entry name" value="AdoMet_MTases"/>
    <property type="match status" value="1"/>
</dbReference>
<keyword evidence="3" id="KW-1185">Reference proteome</keyword>
<dbReference type="EMBL" id="CP073355">
    <property type="protein sequence ID" value="URA10912.1"/>
    <property type="molecule type" value="Genomic_DNA"/>
</dbReference>
<name>A0AAX3BEZ0_9SPIR</name>
<sequence length="238" mass="27398">MKKQILEEFNSERYDDDHSMDIHSSNNYLRYHLIYKHIKEYVEKNKRDVEVKLLDVGCGPGHLATFLSPLKNLTLYGCDISEKSLALAKEKGMNTVKCNLWETLPFPDGFFDIVVATEVIEHIYDTEHFIREIKRILKEDGLLVITTPNVASLGRRIMLLLGINPVLEYKLSGGAGHIRYFTFKDLRSFLIENGFRIVKMETDAINISFNGKIYSRFLGRVFPTLGRCVCCVANKLRD</sequence>
<dbReference type="PANTHER" id="PTHR43591:SF110">
    <property type="entry name" value="RHODANESE DOMAIN-CONTAINING PROTEIN"/>
    <property type="match status" value="1"/>
</dbReference>
<reference evidence="2" key="1">
    <citation type="submission" date="2021-04" db="EMBL/GenBank/DDBJ databases">
        <authorList>
            <person name="Postec A."/>
        </authorList>
    </citation>
    <scope>NUCLEOTIDE SEQUENCE</scope>
    <source>
        <strain evidence="2">F1F22</strain>
    </source>
</reference>
<gene>
    <name evidence="2" type="ORF">KDW03_03675</name>
</gene>
<evidence type="ECO:0000259" key="1">
    <source>
        <dbReference type="Pfam" id="PF08241"/>
    </source>
</evidence>
<accession>A0AAX3BEZ0</accession>
<dbReference type="GO" id="GO:0008757">
    <property type="term" value="F:S-adenosylmethionine-dependent methyltransferase activity"/>
    <property type="evidence" value="ECO:0007669"/>
    <property type="project" value="InterPro"/>
</dbReference>
<keyword evidence="2" id="KW-0808">Transferase</keyword>
<dbReference type="Pfam" id="PF08241">
    <property type="entry name" value="Methyltransf_11"/>
    <property type="match status" value="1"/>
</dbReference>